<dbReference type="Pfam" id="PF01547">
    <property type="entry name" value="SBP_bac_1"/>
    <property type="match status" value="1"/>
</dbReference>
<keyword evidence="2" id="KW-1185">Reference proteome</keyword>
<dbReference type="PANTHER" id="PTHR43649">
    <property type="entry name" value="ARABINOSE-BINDING PROTEIN-RELATED"/>
    <property type="match status" value="1"/>
</dbReference>
<evidence type="ECO:0000313" key="2">
    <source>
        <dbReference type="Proteomes" id="UP000777440"/>
    </source>
</evidence>
<name>A0ABS7I8K3_9MICO</name>
<dbReference type="InterPro" id="IPR050490">
    <property type="entry name" value="Bact_solute-bd_prot1"/>
</dbReference>
<evidence type="ECO:0000313" key="1">
    <source>
        <dbReference type="EMBL" id="MBW9111973.1"/>
    </source>
</evidence>
<comment type="caution">
    <text evidence="1">The sequence shown here is derived from an EMBL/GenBank/DDBJ whole genome shotgun (WGS) entry which is preliminary data.</text>
</comment>
<organism evidence="1 2">
    <name type="scientific">Microbacterium ureisolvens</name>
    <dbReference type="NCBI Taxonomy" id="2781186"/>
    <lineage>
        <taxon>Bacteria</taxon>
        <taxon>Bacillati</taxon>
        <taxon>Actinomycetota</taxon>
        <taxon>Actinomycetes</taxon>
        <taxon>Micrococcales</taxon>
        <taxon>Microbacteriaceae</taxon>
        <taxon>Microbacterium</taxon>
    </lineage>
</organism>
<dbReference type="Proteomes" id="UP000777440">
    <property type="component" value="Unassembled WGS sequence"/>
</dbReference>
<dbReference type="InterPro" id="IPR006059">
    <property type="entry name" value="SBP"/>
</dbReference>
<dbReference type="SUPFAM" id="SSF53850">
    <property type="entry name" value="Periplasmic binding protein-like II"/>
    <property type="match status" value="1"/>
</dbReference>
<sequence length="439" mass="46383">MEVNVINHKTRWVVGATAATAALALAGCSAGGGGGDDGEATELSVYIDSTPSSVALWEGLAAAYEEESGVSVEVETHPAGGEGDNLIKTRLSTGDMSDLFWYNSGSLLQALNPDQTLVPLGDEDWAGSLDDNFVDAVSTDNGLYGAPVGASFAGAMIYNKDIYSELGLEVPRSWDEFMANNEAIKAAGKVPVVQTYGDTWTSQLFVLGDFYNVSAEDPDWAEAYTEGERKYADPPALAGFQYMQEISEAGLLNEDFASAIYDDGVRMIAEGEAAHYPMLTGNVAAALGENYPDADASVGVFPIPGENADANGLTVWMPNGVYVPKTTEGAKLEAAKEFLDWLVTPASCEIQAESITLGGPFVVEGCDLPDNAPTLVKDMQTYFDEGNTGLALEFLSPIKGPALEQITVEVGSGIRSAADGAALYDEDVVKQAQQLGLDW</sequence>
<proteinExistence type="predicted"/>
<reference evidence="1 2" key="1">
    <citation type="journal article" date="2021" name="MBio">
        <title>Poor Competitiveness of Bradyrhizobium in Pigeon Pea Root Colonization in Indian Soils.</title>
        <authorList>
            <person name="Chalasani D."/>
            <person name="Basu A."/>
            <person name="Pullabhotla S.V.S.R.N."/>
            <person name="Jorrin B."/>
            <person name="Neal A.L."/>
            <person name="Poole P.S."/>
            <person name="Podile A.R."/>
            <person name="Tkacz A."/>
        </authorList>
    </citation>
    <scope>NUCLEOTIDE SEQUENCE [LARGE SCALE GENOMIC DNA]</scope>
    <source>
        <strain evidence="1 2">HU12</strain>
    </source>
</reference>
<protein>
    <submittedName>
        <fullName evidence="1">Extracellular solute-binding protein</fullName>
    </submittedName>
</protein>
<accession>A0ABS7I8K3</accession>
<dbReference type="Gene3D" id="3.40.190.10">
    <property type="entry name" value="Periplasmic binding protein-like II"/>
    <property type="match status" value="2"/>
</dbReference>
<gene>
    <name evidence="1" type="ORF">JNB61_19585</name>
</gene>
<dbReference type="EMBL" id="JAEUAX010000022">
    <property type="protein sequence ID" value="MBW9111973.1"/>
    <property type="molecule type" value="Genomic_DNA"/>
</dbReference>